<evidence type="ECO:0000313" key="3">
    <source>
        <dbReference type="Proteomes" id="UP000260983"/>
    </source>
</evidence>
<dbReference type="InterPro" id="IPR011990">
    <property type="entry name" value="TPR-like_helical_dom_sf"/>
</dbReference>
<dbReference type="AlphaFoldDB" id="A0A3E5B4V6"/>
<dbReference type="Gene3D" id="1.25.40.10">
    <property type="entry name" value="Tetratricopeptide repeat domain"/>
    <property type="match status" value="1"/>
</dbReference>
<protein>
    <submittedName>
        <fullName evidence="2">DUF3868 domain-containing protein</fullName>
    </submittedName>
</protein>
<dbReference type="InterPro" id="IPR024480">
    <property type="entry name" value="DUF3868"/>
</dbReference>
<organism evidence="2 3">
    <name type="scientific">Bacteroides oleiciplenus</name>
    <dbReference type="NCBI Taxonomy" id="626931"/>
    <lineage>
        <taxon>Bacteria</taxon>
        <taxon>Pseudomonadati</taxon>
        <taxon>Bacteroidota</taxon>
        <taxon>Bacteroidia</taxon>
        <taxon>Bacteroidales</taxon>
        <taxon>Bacteroidaceae</taxon>
        <taxon>Bacteroides</taxon>
    </lineage>
</organism>
<name>A0A3E5B4V6_9BACE</name>
<comment type="caution">
    <text evidence="2">The sequence shown here is derived from an EMBL/GenBank/DDBJ whole genome shotgun (WGS) entry which is preliminary data.</text>
</comment>
<evidence type="ECO:0000313" key="2">
    <source>
        <dbReference type="EMBL" id="RGN32637.1"/>
    </source>
</evidence>
<dbReference type="Proteomes" id="UP000260983">
    <property type="component" value="Unassembled WGS sequence"/>
</dbReference>
<dbReference type="Pfam" id="PF12984">
    <property type="entry name" value="DUF3868"/>
    <property type="match status" value="1"/>
</dbReference>
<dbReference type="InterPro" id="IPR036737">
    <property type="entry name" value="OmpA-like_sf"/>
</dbReference>
<evidence type="ECO:0000259" key="1">
    <source>
        <dbReference type="Pfam" id="PF12984"/>
    </source>
</evidence>
<dbReference type="SUPFAM" id="SSF81901">
    <property type="entry name" value="HCP-like"/>
    <property type="match status" value="1"/>
</dbReference>
<reference evidence="2 3" key="1">
    <citation type="submission" date="2018-08" db="EMBL/GenBank/DDBJ databases">
        <title>A genome reference for cultivated species of the human gut microbiota.</title>
        <authorList>
            <person name="Zou Y."/>
            <person name="Xue W."/>
            <person name="Luo G."/>
        </authorList>
    </citation>
    <scope>NUCLEOTIDE SEQUENCE [LARGE SCALE GENOMIC DNA]</scope>
    <source>
        <strain evidence="2 3">OM05-15BH</strain>
    </source>
</reference>
<feature type="domain" description="DUF3868" evidence="1">
    <location>
        <begin position="9"/>
        <end position="101"/>
    </location>
</feature>
<dbReference type="Gene3D" id="3.30.1330.60">
    <property type="entry name" value="OmpA-like domain"/>
    <property type="match status" value="1"/>
</dbReference>
<dbReference type="RefSeq" id="WP_117725068.1">
    <property type="nucleotide sequence ID" value="NZ_QSUL01000013.1"/>
</dbReference>
<sequence>MKNILIYSILCFIAVLPVSAQKFYKDAINITNASLWQQGESLYINMQIDMRNLKVSNDRTLTLTPVLAGPNNNVALPEIVINGRRRQKAYLRAMALDKTTNMEIPYNTEEVLNYTQIIPYESWMENAHLDLEENLCGCGGHQEVLTQEMIMNGVSTEAKRLAALHPTSSFIQPKAEVVKARSEQYEAHLDFPVGKSVILPDFMNNQTELRNIREMFNKIQNDKKLTVTGVYIDGFASPEGPLKLNEQLSKSRAEALKKYLSTQEQIPTKLYNVSFGGENWEGLVQALEISNLKEKTEFLHIIRNTNDIALRKEEIKRVGGGIPYRTMLKELYPALRKVNCRIDYTIANFKVDEGKEIIKTQPQYLSLNEMYLVANSYPKGSDDFISVFDIAVRMYPNDEVANLNAAAVALSKKDLTDARKYLDKSNKQTAEYANNNGVYNLLSGNTAQAISEFTKAAQNGNEDARHNLAEIEKVMNMKRE</sequence>
<dbReference type="SUPFAM" id="SSF103088">
    <property type="entry name" value="OmpA-like"/>
    <property type="match status" value="1"/>
</dbReference>
<accession>A0A3E5B4V6</accession>
<gene>
    <name evidence="2" type="ORF">DXB65_17890</name>
</gene>
<dbReference type="EMBL" id="QSUL01000013">
    <property type="protein sequence ID" value="RGN32637.1"/>
    <property type="molecule type" value="Genomic_DNA"/>
</dbReference>
<proteinExistence type="predicted"/>